<dbReference type="Proteomes" id="UP000595197">
    <property type="component" value="Plasmid pTT6-1"/>
</dbReference>
<proteinExistence type="predicted"/>
<dbReference type="PANTHER" id="PTHR34595:SF7">
    <property type="entry name" value="SLL1039 PROTEIN"/>
    <property type="match status" value="1"/>
</dbReference>
<geneLocation type="plasmid" evidence="2 3">
    <name>pTT6-1</name>
</geneLocation>
<keyword evidence="3" id="KW-1185">Reference proteome</keyword>
<dbReference type="RefSeq" id="WP_201082579.1">
    <property type="nucleotide sequence ID" value="NZ_CP067421.1"/>
</dbReference>
<dbReference type="Pfam" id="PF04168">
    <property type="entry name" value="Alpha-E"/>
    <property type="match status" value="1"/>
</dbReference>
<evidence type="ECO:0000259" key="1">
    <source>
        <dbReference type="Pfam" id="PF04168"/>
    </source>
</evidence>
<protein>
    <submittedName>
        <fullName evidence="2">Alpha-E domain-containing protein</fullName>
    </submittedName>
</protein>
<keyword evidence="2" id="KW-0614">Plasmid</keyword>
<feature type="domain" description="DUF403" evidence="1">
    <location>
        <begin position="4"/>
        <end position="313"/>
    </location>
</feature>
<evidence type="ECO:0000313" key="3">
    <source>
        <dbReference type="Proteomes" id="UP000595197"/>
    </source>
</evidence>
<name>A0ABX7BHV2_9PROT</name>
<dbReference type="PANTHER" id="PTHR34595">
    <property type="entry name" value="BLR5612 PROTEIN"/>
    <property type="match status" value="1"/>
</dbReference>
<evidence type="ECO:0000313" key="2">
    <source>
        <dbReference type="EMBL" id="QQP93165.1"/>
    </source>
</evidence>
<reference evidence="2" key="1">
    <citation type="submission" date="2021-02" db="EMBL/GenBank/DDBJ databases">
        <title>Skermanella TT6 skin isolate.</title>
        <authorList>
            <person name="Lee K."/>
            <person name="Ganzorig M."/>
        </authorList>
    </citation>
    <scope>NUCLEOTIDE SEQUENCE</scope>
    <source>
        <strain evidence="2">TT6</strain>
    </source>
</reference>
<sequence>MSNLLARYAEAIFWMARYMERAENLARIIDVNETFARDRQGARNWQAIIQINADEQRFMERHLTASAEAVAQFYVLDAQNPTSIISAVRYARENARTLRPLISTEMWTQINVFHNRLKELTPRDVMQHNLPRLCAMVKEACQTHTGITEGTFYRDQGWYFYQLGKCIERADQTTRLLDIKYHTLLPTVEEVGSPVDVSQWNAVLRSAAGYHAFRRIYPRGMTPAAVAGFLLFNESFPRSVATCARQIEGLLVRLKSHYMLQGGNTAMEQVDEIMTALHAQNIDTVIRSGLHEYLDLLQLRLGNVTGAISTSFFGQPAMEGQKQSQCG</sequence>
<dbReference type="InterPro" id="IPR007296">
    <property type="entry name" value="DUF403"/>
</dbReference>
<gene>
    <name evidence="2" type="ORF">IGS68_28930</name>
</gene>
<dbReference type="InterPro" id="IPR051680">
    <property type="entry name" value="ATP-dep_Glu-Cys_Ligase-2"/>
</dbReference>
<organism evidence="2 3">
    <name type="scientific">Skermanella cutis</name>
    <dbReference type="NCBI Taxonomy" id="2775420"/>
    <lineage>
        <taxon>Bacteria</taxon>
        <taxon>Pseudomonadati</taxon>
        <taxon>Pseudomonadota</taxon>
        <taxon>Alphaproteobacteria</taxon>
        <taxon>Rhodospirillales</taxon>
        <taxon>Azospirillaceae</taxon>
        <taxon>Skermanella</taxon>
    </lineage>
</organism>
<accession>A0ABX7BHV2</accession>
<dbReference type="EMBL" id="CP067421">
    <property type="protein sequence ID" value="QQP93165.1"/>
    <property type="molecule type" value="Genomic_DNA"/>
</dbReference>